<proteinExistence type="predicted"/>
<accession>X0YXT3</accession>
<organism evidence="1">
    <name type="scientific">marine sediment metagenome</name>
    <dbReference type="NCBI Taxonomy" id="412755"/>
    <lineage>
        <taxon>unclassified sequences</taxon>
        <taxon>metagenomes</taxon>
        <taxon>ecological metagenomes</taxon>
    </lineage>
</organism>
<reference evidence="1" key="1">
    <citation type="journal article" date="2014" name="Front. Microbiol.">
        <title>High frequency of phylogenetically diverse reductive dehalogenase-homologous genes in deep subseafloor sedimentary metagenomes.</title>
        <authorList>
            <person name="Kawai M."/>
            <person name="Futagami T."/>
            <person name="Toyoda A."/>
            <person name="Takaki Y."/>
            <person name="Nishi S."/>
            <person name="Hori S."/>
            <person name="Arai W."/>
            <person name="Tsubouchi T."/>
            <person name="Morono Y."/>
            <person name="Uchiyama I."/>
            <person name="Ito T."/>
            <person name="Fujiyama A."/>
            <person name="Inagaki F."/>
            <person name="Takami H."/>
        </authorList>
    </citation>
    <scope>NUCLEOTIDE SEQUENCE</scope>
    <source>
        <strain evidence="1">Expedition CK06-06</strain>
    </source>
</reference>
<gene>
    <name evidence="1" type="ORF">S01H4_17438</name>
</gene>
<protein>
    <submittedName>
        <fullName evidence="1">Uncharacterized protein</fullName>
    </submittedName>
</protein>
<dbReference type="AlphaFoldDB" id="X0YXT3"/>
<comment type="caution">
    <text evidence="1">The sequence shown here is derived from an EMBL/GenBank/DDBJ whole genome shotgun (WGS) entry which is preliminary data.</text>
</comment>
<name>X0YXT3_9ZZZZ</name>
<sequence length="40" mass="4702">MELNKLQEILDKEFLNMCLDARIDISKPNYILKPGLVLLR</sequence>
<evidence type="ECO:0000313" key="1">
    <source>
        <dbReference type="EMBL" id="GAG61679.1"/>
    </source>
</evidence>
<dbReference type="EMBL" id="BART01007681">
    <property type="protein sequence ID" value="GAG61679.1"/>
    <property type="molecule type" value="Genomic_DNA"/>
</dbReference>